<keyword evidence="9" id="KW-1185">Reference proteome</keyword>
<feature type="domain" description="Phage shock protein PspC N-terminal" evidence="7">
    <location>
        <begin position="16"/>
        <end position="72"/>
    </location>
</feature>
<dbReference type="Proteomes" id="UP000245790">
    <property type="component" value="Unassembled WGS sequence"/>
</dbReference>
<dbReference type="AlphaFoldDB" id="A0A316FJT9"/>
<dbReference type="OrthoDB" id="7359894at2"/>
<comment type="subcellular location">
    <subcellularLocation>
        <location evidence="1">Cell membrane</location>
        <topology evidence="1">Single-pass membrane protein</topology>
    </subcellularLocation>
</comment>
<dbReference type="GO" id="GO:0005886">
    <property type="term" value="C:plasma membrane"/>
    <property type="evidence" value="ECO:0007669"/>
    <property type="project" value="UniProtKB-SubCell"/>
</dbReference>
<evidence type="ECO:0000256" key="3">
    <source>
        <dbReference type="ARBA" id="ARBA00022692"/>
    </source>
</evidence>
<evidence type="ECO:0000256" key="4">
    <source>
        <dbReference type="ARBA" id="ARBA00022989"/>
    </source>
</evidence>
<protein>
    <submittedName>
        <fullName evidence="8">Phage shock protein C (PspC) family protein</fullName>
    </submittedName>
</protein>
<name>A0A316FJT9_9GAMM</name>
<keyword evidence="4 6" id="KW-1133">Transmembrane helix</keyword>
<gene>
    <name evidence="8" type="ORF">C8D97_110182</name>
</gene>
<keyword evidence="3 6" id="KW-0812">Transmembrane</keyword>
<evidence type="ECO:0000256" key="1">
    <source>
        <dbReference type="ARBA" id="ARBA00004162"/>
    </source>
</evidence>
<dbReference type="InterPro" id="IPR052027">
    <property type="entry name" value="PspC"/>
</dbReference>
<organism evidence="8 9">
    <name type="scientific">Pleionea mediterranea</name>
    <dbReference type="NCBI Taxonomy" id="523701"/>
    <lineage>
        <taxon>Bacteria</taxon>
        <taxon>Pseudomonadati</taxon>
        <taxon>Pseudomonadota</taxon>
        <taxon>Gammaproteobacteria</taxon>
        <taxon>Oceanospirillales</taxon>
        <taxon>Pleioneaceae</taxon>
        <taxon>Pleionea</taxon>
    </lineage>
</organism>
<dbReference type="PANTHER" id="PTHR33885">
    <property type="entry name" value="PHAGE SHOCK PROTEIN C"/>
    <property type="match status" value="1"/>
</dbReference>
<feature type="transmembrane region" description="Helical" evidence="6">
    <location>
        <begin position="46"/>
        <end position="66"/>
    </location>
</feature>
<reference evidence="8 9" key="1">
    <citation type="submission" date="2018-05" db="EMBL/GenBank/DDBJ databases">
        <title>Genomic Encyclopedia of Type Strains, Phase IV (KMG-IV): sequencing the most valuable type-strain genomes for metagenomic binning, comparative biology and taxonomic classification.</title>
        <authorList>
            <person name="Goeker M."/>
        </authorList>
    </citation>
    <scope>NUCLEOTIDE SEQUENCE [LARGE SCALE GENOMIC DNA]</scope>
    <source>
        <strain evidence="8 9">DSM 25350</strain>
    </source>
</reference>
<dbReference type="InterPro" id="IPR007168">
    <property type="entry name" value="Phageshock_PspC_N"/>
</dbReference>
<accession>A0A316FJT9</accession>
<evidence type="ECO:0000256" key="5">
    <source>
        <dbReference type="ARBA" id="ARBA00023136"/>
    </source>
</evidence>
<evidence type="ECO:0000313" key="9">
    <source>
        <dbReference type="Proteomes" id="UP000245790"/>
    </source>
</evidence>
<dbReference type="EMBL" id="QGGU01000010">
    <property type="protein sequence ID" value="PWK47966.1"/>
    <property type="molecule type" value="Genomic_DNA"/>
</dbReference>
<evidence type="ECO:0000256" key="6">
    <source>
        <dbReference type="SAM" id="Phobius"/>
    </source>
</evidence>
<keyword evidence="5 6" id="KW-0472">Membrane</keyword>
<feature type="transmembrane region" description="Helical" evidence="6">
    <location>
        <begin position="21"/>
        <end position="40"/>
    </location>
</feature>
<sequence length="74" mass="8630">MNYSFYDKHKSHRPKRRFYRSRIRSKLFGVCGGVADYFGWDVVVVRVAFVISAIFFTAPTLVAYFLTTVLTDKL</sequence>
<proteinExistence type="predicted"/>
<dbReference type="Pfam" id="PF04024">
    <property type="entry name" value="PspC"/>
    <property type="match status" value="1"/>
</dbReference>
<evidence type="ECO:0000256" key="2">
    <source>
        <dbReference type="ARBA" id="ARBA00022475"/>
    </source>
</evidence>
<evidence type="ECO:0000313" key="8">
    <source>
        <dbReference type="EMBL" id="PWK47966.1"/>
    </source>
</evidence>
<dbReference type="RefSeq" id="WP_109764496.1">
    <property type="nucleotide sequence ID" value="NZ_QGGU01000010.1"/>
</dbReference>
<comment type="caution">
    <text evidence="8">The sequence shown here is derived from an EMBL/GenBank/DDBJ whole genome shotgun (WGS) entry which is preliminary data.</text>
</comment>
<keyword evidence="2" id="KW-1003">Cell membrane</keyword>
<dbReference type="PANTHER" id="PTHR33885:SF3">
    <property type="entry name" value="PHAGE SHOCK PROTEIN C"/>
    <property type="match status" value="1"/>
</dbReference>
<evidence type="ECO:0000259" key="7">
    <source>
        <dbReference type="Pfam" id="PF04024"/>
    </source>
</evidence>